<gene>
    <name evidence="1" type="ORF">MEG1DRAFT_04326</name>
</gene>
<proteinExistence type="predicted"/>
<dbReference type="SUPFAM" id="SSF47413">
    <property type="entry name" value="lambda repressor-like DNA-binding domains"/>
    <property type="match status" value="1"/>
</dbReference>
<reference evidence="1 2" key="1">
    <citation type="submission" date="2014-03" db="EMBL/GenBank/DDBJ databases">
        <title>Draft Genome of Photorhabdus temperata Meg1.</title>
        <authorList>
            <person name="Hurst S.G.IV."/>
            <person name="Morris K."/>
            <person name="Thomas K."/>
            <person name="Tisa L.S."/>
        </authorList>
    </citation>
    <scope>NUCLEOTIDE SEQUENCE [LARGE SCALE GENOMIC DNA]</scope>
    <source>
        <strain evidence="1 2">Meg1</strain>
    </source>
</reference>
<dbReference type="GO" id="GO:0003677">
    <property type="term" value="F:DNA binding"/>
    <property type="evidence" value="ECO:0007669"/>
    <property type="project" value="InterPro"/>
</dbReference>
<comment type="caution">
    <text evidence="1">The sequence shown here is derived from an EMBL/GenBank/DDBJ whole genome shotgun (WGS) entry which is preliminary data.</text>
</comment>
<evidence type="ECO:0000313" key="1">
    <source>
        <dbReference type="EMBL" id="KER01055.1"/>
    </source>
</evidence>
<dbReference type="InterPro" id="IPR010982">
    <property type="entry name" value="Lambda_DNA-bd_dom_sf"/>
</dbReference>
<protein>
    <submittedName>
        <fullName evidence="1">Helix-turn-helix protein</fullName>
    </submittedName>
</protein>
<organism evidence="1 2">
    <name type="scientific">Photorhabdus temperata subsp. temperata Meg1</name>
    <dbReference type="NCBI Taxonomy" id="1393735"/>
    <lineage>
        <taxon>Bacteria</taxon>
        <taxon>Pseudomonadati</taxon>
        <taxon>Pseudomonadota</taxon>
        <taxon>Gammaproteobacteria</taxon>
        <taxon>Enterobacterales</taxon>
        <taxon>Morganellaceae</taxon>
        <taxon>Photorhabdus</taxon>
    </lineage>
</organism>
<evidence type="ECO:0000313" key="2">
    <source>
        <dbReference type="Proteomes" id="UP000028002"/>
    </source>
</evidence>
<dbReference type="EMBL" id="JGVH01000108">
    <property type="protein sequence ID" value="KER01055.1"/>
    <property type="molecule type" value="Genomic_DNA"/>
</dbReference>
<accession>A0A081RQV2</accession>
<sequence length="77" mass="8677">MDRELLNLRQKLTSAQWSQIAKMSGTTTAYLNQIAHGFRRPSVSLSQRIEDATVAICPDMAIRKESLAFAPMRRVAK</sequence>
<dbReference type="Proteomes" id="UP000028002">
    <property type="component" value="Unassembled WGS sequence"/>
</dbReference>
<name>A0A081RQV2_PHOTE</name>
<dbReference type="RefSeq" id="WP_023044918.1">
    <property type="nucleotide sequence ID" value="NZ_CAWLUD010000108.1"/>
</dbReference>
<dbReference type="AlphaFoldDB" id="A0A081RQV2"/>